<evidence type="ECO:0000256" key="6">
    <source>
        <dbReference type="SAM" id="MobiDB-lite"/>
    </source>
</evidence>
<feature type="region of interest" description="Disordered" evidence="6">
    <location>
        <begin position="173"/>
        <end position="224"/>
    </location>
</feature>
<comment type="function">
    <text evidence="4">Lytic transglycosylase with a strong preference for naked glycan strands that lack stem peptides.</text>
</comment>
<evidence type="ECO:0000256" key="7">
    <source>
        <dbReference type="SAM" id="SignalP"/>
    </source>
</evidence>
<evidence type="ECO:0000256" key="3">
    <source>
        <dbReference type="ARBA" id="ARBA00023316"/>
    </source>
</evidence>
<feature type="domain" description="SPOR" evidence="8">
    <location>
        <begin position="235"/>
        <end position="313"/>
    </location>
</feature>
<dbReference type="SUPFAM" id="SSF110997">
    <property type="entry name" value="Sporulation related repeat"/>
    <property type="match status" value="1"/>
</dbReference>
<keyword evidence="4" id="KW-0449">Lipoprotein</keyword>
<dbReference type="Pfam" id="PF05036">
    <property type="entry name" value="SPOR"/>
    <property type="match status" value="1"/>
</dbReference>
<dbReference type="EC" id="4.2.2.-" evidence="4"/>
<protein>
    <recommendedName>
        <fullName evidence="4">Endolytic peptidoglycan transglycosylase RlpA</fullName>
        <ecNumber evidence="4">4.2.2.-</ecNumber>
    </recommendedName>
</protein>
<keyword evidence="4" id="KW-1003">Cell membrane</keyword>
<dbReference type="GO" id="GO:0008932">
    <property type="term" value="F:lytic endotransglycosylase activity"/>
    <property type="evidence" value="ECO:0007669"/>
    <property type="project" value="UniProtKB-UniRule"/>
</dbReference>
<dbReference type="OrthoDB" id="9779128at2"/>
<dbReference type="PANTHER" id="PTHR34183">
    <property type="entry name" value="ENDOLYTIC PEPTIDOGLYCAN TRANSGLYCOSYLASE RLPA"/>
    <property type="match status" value="1"/>
</dbReference>
<dbReference type="HAMAP" id="MF_02071">
    <property type="entry name" value="RlpA"/>
    <property type="match status" value="1"/>
</dbReference>
<dbReference type="PROSITE" id="PS51724">
    <property type="entry name" value="SPOR"/>
    <property type="match status" value="1"/>
</dbReference>
<dbReference type="InterPro" id="IPR007730">
    <property type="entry name" value="SPOR-like_dom"/>
</dbReference>
<dbReference type="AlphaFoldDB" id="A0A2N3PS26"/>
<name>A0A2N3PS26_9PROT</name>
<feature type="chain" id="PRO_5015016381" description="Endolytic peptidoglycan transglycosylase RlpA" evidence="7">
    <location>
        <begin position="24"/>
        <end position="313"/>
    </location>
</feature>
<dbReference type="PANTHER" id="PTHR34183:SF1">
    <property type="entry name" value="ENDOLYTIC PEPTIDOGLYCAN TRANSGLYCOSYLASE RLPA"/>
    <property type="match status" value="1"/>
</dbReference>
<dbReference type="EMBL" id="PIUM01000022">
    <property type="protein sequence ID" value="PKU23211.1"/>
    <property type="molecule type" value="Genomic_DNA"/>
</dbReference>
<accession>A0A2N3PS26</accession>
<dbReference type="GO" id="GO:0009279">
    <property type="term" value="C:cell outer membrane"/>
    <property type="evidence" value="ECO:0007669"/>
    <property type="project" value="TreeGrafter"/>
</dbReference>
<dbReference type="InterPro" id="IPR036908">
    <property type="entry name" value="RlpA-like_sf"/>
</dbReference>
<keyword evidence="10" id="KW-1185">Reference proteome</keyword>
<comment type="subcellular location">
    <subcellularLocation>
        <location evidence="4">Cell membrane</location>
        <topology evidence="4">Lipid-anchor</topology>
    </subcellularLocation>
</comment>
<dbReference type="SUPFAM" id="SSF50685">
    <property type="entry name" value="Barwin-like endoglucanases"/>
    <property type="match status" value="1"/>
</dbReference>
<evidence type="ECO:0000256" key="1">
    <source>
        <dbReference type="ARBA" id="ARBA00022729"/>
    </source>
</evidence>
<evidence type="ECO:0000259" key="8">
    <source>
        <dbReference type="PROSITE" id="PS51724"/>
    </source>
</evidence>
<dbReference type="InterPro" id="IPR034718">
    <property type="entry name" value="RlpA"/>
</dbReference>
<dbReference type="InterPro" id="IPR012997">
    <property type="entry name" value="RplA"/>
</dbReference>
<evidence type="ECO:0000256" key="5">
    <source>
        <dbReference type="RuleBase" id="RU003495"/>
    </source>
</evidence>
<dbReference type="GO" id="GO:0042834">
    <property type="term" value="F:peptidoglycan binding"/>
    <property type="evidence" value="ECO:0007669"/>
    <property type="project" value="InterPro"/>
</dbReference>
<comment type="caution">
    <text evidence="9">The sequence shown here is derived from an EMBL/GenBank/DDBJ whole genome shotgun (WGS) entry which is preliminary data.</text>
</comment>
<keyword evidence="4" id="KW-0564">Palmitate</keyword>
<gene>
    <name evidence="4" type="primary">rlpA</name>
    <name evidence="9" type="ORF">CWS72_17425</name>
</gene>
<evidence type="ECO:0000313" key="10">
    <source>
        <dbReference type="Proteomes" id="UP000233293"/>
    </source>
</evidence>
<evidence type="ECO:0000313" key="9">
    <source>
        <dbReference type="EMBL" id="PKU23211.1"/>
    </source>
</evidence>
<dbReference type="InterPro" id="IPR009009">
    <property type="entry name" value="RlpA-like_DPBB"/>
</dbReference>
<dbReference type="Gene3D" id="2.40.40.10">
    <property type="entry name" value="RlpA-like domain"/>
    <property type="match status" value="1"/>
</dbReference>
<dbReference type="PROSITE" id="PS51257">
    <property type="entry name" value="PROKAR_LIPOPROTEIN"/>
    <property type="match status" value="1"/>
</dbReference>
<dbReference type="GO" id="GO:0071555">
    <property type="term" value="P:cell wall organization"/>
    <property type="evidence" value="ECO:0007669"/>
    <property type="project" value="UniProtKB-KW"/>
</dbReference>
<dbReference type="CDD" id="cd22268">
    <property type="entry name" value="DPBB_RlpA-like"/>
    <property type="match status" value="1"/>
</dbReference>
<dbReference type="GO" id="GO:0000270">
    <property type="term" value="P:peptidoglycan metabolic process"/>
    <property type="evidence" value="ECO:0007669"/>
    <property type="project" value="UniProtKB-UniRule"/>
</dbReference>
<sequence>MKRGGFPPARVLLLVAGCVLMSACSETKLATYAVKEAQTGQDGGGYKIGKPYQIQGVWYYPAEDYNYQETGVASWYGPDFHGKYTANGEIFDQNQVTAAHRTLPLPSFVRVTNLDNGRSLVVRVNDRGPFAHSRILDLSRRAAQLLGMEQQGTARVKVEIMADESRALAMRLKSKTDEPQVAAAPRETVQAETLPPPGSREQAKPIVNSAPPPPRQTVAEPDAQQLANQPVRTVAVKPTQMYIQAGAFQRYDNANRLSAALSGMGQTKITQVVTKGGTMFRVRMGPLPSLDAADALLEKVIASGYPEAKLVVD</sequence>
<dbReference type="Gene3D" id="3.30.70.1070">
    <property type="entry name" value="Sporulation related repeat"/>
    <property type="match status" value="1"/>
</dbReference>
<keyword evidence="3 4" id="KW-0961">Cell wall biogenesis/degradation</keyword>
<organism evidence="9 10">
    <name type="scientific">Telmatospirillum siberiense</name>
    <dbReference type="NCBI Taxonomy" id="382514"/>
    <lineage>
        <taxon>Bacteria</taxon>
        <taxon>Pseudomonadati</taxon>
        <taxon>Pseudomonadota</taxon>
        <taxon>Alphaproteobacteria</taxon>
        <taxon>Rhodospirillales</taxon>
        <taxon>Rhodospirillaceae</taxon>
        <taxon>Telmatospirillum</taxon>
    </lineage>
</organism>
<dbReference type="Pfam" id="PF03330">
    <property type="entry name" value="DPBB_1"/>
    <property type="match status" value="1"/>
</dbReference>
<dbReference type="NCBIfam" id="TIGR00413">
    <property type="entry name" value="rlpA"/>
    <property type="match status" value="1"/>
</dbReference>
<dbReference type="Proteomes" id="UP000233293">
    <property type="component" value="Unassembled WGS sequence"/>
</dbReference>
<comment type="similarity">
    <text evidence="4 5">Belongs to the RlpA family.</text>
</comment>
<dbReference type="InterPro" id="IPR036680">
    <property type="entry name" value="SPOR-like_sf"/>
</dbReference>
<evidence type="ECO:0000256" key="2">
    <source>
        <dbReference type="ARBA" id="ARBA00023239"/>
    </source>
</evidence>
<dbReference type="GO" id="GO:0005886">
    <property type="term" value="C:plasma membrane"/>
    <property type="evidence" value="ECO:0007669"/>
    <property type="project" value="UniProtKB-SubCell"/>
</dbReference>
<evidence type="ECO:0000256" key="4">
    <source>
        <dbReference type="HAMAP-Rule" id="MF_02071"/>
    </source>
</evidence>
<reference evidence="10" key="1">
    <citation type="submission" date="2017-12" db="EMBL/GenBank/DDBJ databases">
        <title>Draft genome sequence of Telmatospirillum siberiense 26-4b1T, an acidotolerant peatland alphaproteobacterium potentially involved in sulfur cycling.</title>
        <authorList>
            <person name="Hausmann B."/>
            <person name="Pjevac P."/>
            <person name="Schreck K."/>
            <person name="Herbold C.W."/>
            <person name="Daims H."/>
            <person name="Wagner M."/>
            <person name="Pester M."/>
            <person name="Loy A."/>
        </authorList>
    </citation>
    <scope>NUCLEOTIDE SEQUENCE [LARGE SCALE GENOMIC DNA]</scope>
    <source>
        <strain evidence="10">26-4b1</strain>
    </source>
</reference>
<keyword evidence="4" id="KW-0472">Membrane</keyword>
<feature type="signal peptide" evidence="7">
    <location>
        <begin position="1"/>
        <end position="23"/>
    </location>
</feature>
<keyword evidence="2 4" id="KW-0456">Lyase</keyword>
<proteinExistence type="inferred from homology"/>
<keyword evidence="1 7" id="KW-0732">Signal</keyword>